<reference evidence="5 6" key="1">
    <citation type="journal article" date="2014" name="Nat. Genet.">
        <title>Genome and transcriptome of the porcine whipworm Trichuris suis.</title>
        <authorList>
            <person name="Jex A.R."/>
            <person name="Nejsum P."/>
            <person name="Schwarz E.M."/>
            <person name="Hu L."/>
            <person name="Young N.D."/>
            <person name="Hall R.S."/>
            <person name="Korhonen P.K."/>
            <person name="Liao S."/>
            <person name="Thamsborg S."/>
            <person name="Xia J."/>
            <person name="Xu P."/>
            <person name="Wang S."/>
            <person name="Scheerlinck J.P."/>
            <person name="Hofmann A."/>
            <person name="Sternberg P.W."/>
            <person name="Wang J."/>
            <person name="Gasser R.B."/>
        </authorList>
    </citation>
    <scope>NUCLEOTIDE SEQUENCE [LARGE SCALE GENOMIC DNA]</scope>
    <source>
        <strain evidence="5">DCEP-RM93F</strain>
        <strain evidence="4">DCEP-RM93M</strain>
    </source>
</reference>
<dbReference type="EMBL" id="KL367659">
    <property type="protein sequence ID" value="KFD60595.1"/>
    <property type="molecule type" value="Genomic_DNA"/>
</dbReference>
<dbReference type="Proteomes" id="UP000030758">
    <property type="component" value="Unassembled WGS sequence"/>
</dbReference>
<sequence length="369" mass="40647">MLLKILFTYTFIVKLYSHIRYSLPSTLGDLKPSQLYGQPEAIYPDDVNRPIVREIFLKRLPQPVSLLCREWLKTHTLSEAAVMADHHYPFQHDTSTAYVAASSQGPEPPLPQNTENLVAATWTGPGDRRGMHAGGRGNRPPPTRRVVPDAHRRRATYFIDRATGRGLAIAWAIALFSRTCRETAMAASSSSDYSTSPLLFVRNTVGRRYLVDSGSEVSILPPDQQTGLSPAFSAPRLKAANGTRITVYAVGRPARLDFRLGRRYFFKFLVADVPVALIGSDILRHHGLVPDLRAGLLVDAATSRSAPACTPLSTHHDAFLQVRVDHTAAAAPADGAKFRHIRGSAAFRALLDRPQESFQPPSPQESRTP</sequence>
<dbReference type="InterPro" id="IPR001995">
    <property type="entry name" value="Peptidase_A2_cat"/>
</dbReference>
<dbReference type="InterPro" id="IPR021109">
    <property type="entry name" value="Peptidase_aspartic_dom_sf"/>
</dbReference>
<evidence type="ECO:0000259" key="3">
    <source>
        <dbReference type="PROSITE" id="PS50175"/>
    </source>
</evidence>
<feature type="domain" description="Peptidase A2" evidence="3">
    <location>
        <begin position="207"/>
        <end position="282"/>
    </location>
</feature>
<feature type="region of interest" description="Disordered" evidence="2">
    <location>
        <begin position="125"/>
        <end position="146"/>
    </location>
</feature>
<dbReference type="PROSITE" id="PS50175">
    <property type="entry name" value="ASP_PROT_RETROV"/>
    <property type="match status" value="1"/>
</dbReference>
<evidence type="ECO:0000313" key="6">
    <source>
        <dbReference type="Proteomes" id="UP000030764"/>
    </source>
</evidence>
<protein>
    <recommendedName>
        <fullName evidence="3">Peptidase A2 domain-containing protein</fullName>
    </recommendedName>
</protein>
<dbReference type="EMBL" id="KL363212">
    <property type="protein sequence ID" value="KFD53869.1"/>
    <property type="molecule type" value="Genomic_DNA"/>
</dbReference>
<dbReference type="Proteomes" id="UP000030764">
    <property type="component" value="Unassembled WGS sequence"/>
</dbReference>
<accession>A0A085MTP9</accession>
<evidence type="ECO:0000313" key="4">
    <source>
        <dbReference type="EMBL" id="KFD53869.1"/>
    </source>
</evidence>
<dbReference type="SUPFAM" id="SSF50630">
    <property type="entry name" value="Acid proteases"/>
    <property type="match status" value="1"/>
</dbReference>
<evidence type="ECO:0000256" key="2">
    <source>
        <dbReference type="SAM" id="MobiDB-lite"/>
    </source>
</evidence>
<dbReference type="GO" id="GO:0004190">
    <property type="term" value="F:aspartic-type endopeptidase activity"/>
    <property type="evidence" value="ECO:0007669"/>
    <property type="project" value="InterPro"/>
</dbReference>
<keyword evidence="6" id="KW-1185">Reference proteome</keyword>
<dbReference type="GO" id="GO:0006508">
    <property type="term" value="P:proteolysis"/>
    <property type="evidence" value="ECO:0007669"/>
    <property type="project" value="InterPro"/>
</dbReference>
<dbReference type="AlphaFoldDB" id="A0A085MTP9"/>
<organism evidence="5">
    <name type="scientific">Trichuris suis</name>
    <name type="common">pig whipworm</name>
    <dbReference type="NCBI Taxonomy" id="68888"/>
    <lineage>
        <taxon>Eukaryota</taxon>
        <taxon>Metazoa</taxon>
        <taxon>Ecdysozoa</taxon>
        <taxon>Nematoda</taxon>
        <taxon>Enoplea</taxon>
        <taxon>Dorylaimia</taxon>
        <taxon>Trichinellida</taxon>
        <taxon>Trichuridae</taxon>
        <taxon>Trichuris</taxon>
    </lineage>
</organism>
<evidence type="ECO:0000313" key="5">
    <source>
        <dbReference type="EMBL" id="KFD60595.1"/>
    </source>
</evidence>
<name>A0A085MTP9_9BILA</name>
<gene>
    <name evidence="4" type="ORF">M513_05136</name>
    <name evidence="5" type="ORF">M514_05136</name>
</gene>
<proteinExistence type="predicted"/>
<keyword evidence="1" id="KW-0378">Hydrolase</keyword>
<evidence type="ECO:0000256" key="1">
    <source>
        <dbReference type="ARBA" id="ARBA00022801"/>
    </source>
</evidence>